<gene>
    <name evidence="1" type="ORF">PHYPA_022004</name>
</gene>
<dbReference type="EMBL" id="ABEU02000017">
    <property type="protein sequence ID" value="PNR36153.1"/>
    <property type="molecule type" value="Genomic_DNA"/>
</dbReference>
<dbReference type="AlphaFoldDB" id="A0A2K1J3Q2"/>
<proteinExistence type="predicted"/>
<keyword evidence="3" id="KW-1185">Reference proteome</keyword>
<reference evidence="1 3" key="2">
    <citation type="journal article" date="2018" name="Plant J.">
        <title>The Physcomitrella patens chromosome-scale assembly reveals moss genome structure and evolution.</title>
        <authorList>
            <person name="Lang D."/>
            <person name="Ullrich K.K."/>
            <person name="Murat F."/>
            <person name="Fuchs J."/>
            <person name="Jenkins J."/>
            <person name="Haas F.B."/>
            <person name="Piednoel M."/>
            <person name="Gundlach H."/>
            <person name="Van Bel M."/>
            <person name="Meyberg R."/>
            <person name="Vives C."/>
            <person name="Morata J."/>
            <person name="Symeonidi A."/>
            <person name="Hiss M."/>
            <person name="Muchero W."/>
            <person name="Kamisugi Y."/>
            <person name="Saleh O."/>
            <person name="Blanc G."/>
            <person name="Decker E.L."/>
            <person name="van Gessel N."/>
            <person name="Grimwood J."/>
            <person name="Hayes R.D."/>
            <person name="Graham S.W."/>
            <person name="Gunter L.E."/>
            <person name="McDaniel S.F."/>
            <person name="Hoernstein S.N.W."/>
            <person name="Larsson A."/>
            <person name="Li F.W."/>
            <person name="Perroud P.F."/>
            <person name="Phillips J."/>
            <person name="Ranjan P."/>
            <person name="Rokshar D.S."/>
            <person name="Rothfels C.J."/>
            <person name="Schneider L."/>
            <person name="Shu S."/>
            <person name="Stevenson D.W."/>
            <person name="Thummler F."/>
            <person name="Tillich M."/>
            <person name="Villarreal Aguilar J.C."/>
            <person name="Widiez T."/>
            <person name="Wong G.K."/>
            <person name="Wymore A."/>
            <person name="Zhang Y."/>
            <person name="Zimmer A.D."/>
            <person name="Quatrano R.S."/>
            <person name="Mayer K.F.X."/>
            <person name="Goodstein D."/>
            <person name="Casacuberta J.M."/>
            <person name="Vandepoele K."/>
            <person name="Reski R."/>
            <person name="Cuming A.C."/>
            <person name="Tuskan G.A."/>
            <person name="Maumus F."/>
            <person name="Salse J."/>
            <person name="Schmutz J."/>
            <person name="Rensing S.A."/>
        </authorList>
    </citation>
    <scope>NUCLEOTIDE SEQUENCE [LARGE SCALE GENOMIC DNA]</scope>
    <source>
        <strain evidence="2 3">cv. Gransden 2004</strain>
    </source>
</reference>
<reference evidence="2" key="3">
    <citation type="submission" date="2020-12" db="UniProtKB">
        <authorList>
            <consortium name="EnsemblPlants"/>
        </authorList>
    </citation>
    <scope>IDENTIFICATION</scope>
</reference>
<accession>A0A2K1J3Q2</accession>
<sequence length="74" mass="8500">MAVIPAVSFALWLVRMKSSTFQNYERPEFIPTQVLPKSYYRKKATDFSFVFCLCCDESGLAFVDCIQLGFGKMK</sequence>
<dbReference type="EnsemblPlants" id="Pp3c17_13150V3.1">
    <property type="protein sequence ID" value="PAC:32906788.CDS.1"/>
    <property type="gene ID" value="Pp3c17_13150"/>
</dbReference>
<evidence type="ECO:0000313" key="3">
    <source>
        <dbReference type="Proteomes" id="UP000006727"/>
    </source>
</evidence>
<dbReference type="Proteomes" id="UP000006727">
    <property type="component" value="Chromosome 17"/>
</dbReference>
<name>A0A2K1J3Q2_PHYPA</name>
<dbReference type="Gramene" id="Pp3c17_13150V3.1">
    <property type="protein sequence ID" value="PAC:32906788.CDS.1"/>
    <property type="gene ID" value="Pp3c17_13150"/>
</dbReference>
<organism evidence="1">
    <name type="scientific">Physcomitrium patens</name>
    <name type="common">Spreading-leaved earth moss</name>
    <name type="synonym">Physcomitrella patens</name>
    <dbReference type="NCBI Taxonomy" id="3218"/>
    <lineage>
        <taxon>Eukaryota</taxon>
        <taxon>Viridiplantae</taxon>
        <taxon>Streptophyta</taxon>
        <taxon>Embryophyta</taxon>
        <taxon>Bryophyta</taxon>
        <taxon>Bryophytina</taxon>
        <taxon>Bryopsida</taxon>
        <taxon>Funariidae</taxon>
        <taxon>Funariales</taxon>
        <taxon>Funariaceae</taxon>
        <taxon>Physcomitrium</taxon>
    </lineage>
</organism>
<reference evidence="1 3" key="1">
    <citation type="journal article" date="2008" name="Science">
        <title>The Physcomitrella genome reveals evolutionary insights into the conquest of land by plants.</title>
        <authorList>
            <person name="Rensing S."/>
            <person name="Lang D."/>
            <person name="Zimmer A."/>
            <person name="Terry A."/>
            <person name="Salamov A."/>
            <person name="Shapiro H."/>
            <person name="Nishiyama T."/>
            <person name="Perroud P.-F."/>
            <person name="Lindquist E."/>
            <person name="Kamisugi Y."/>
            <person name="Tanahashi T."/>
            <person name="Sakakibara K."/>
            <person name="Fujita T."/>
            <person name="Oishi K."/>
            <person name="Shin-I T."/>
            <person name="Kuroki Y."/>
            <person name="Toyoda A."/>
            <person name="Suzuki Y."/>
            <person name="Hashimoto A."/>
            <person name="Yamaguchi K."/>
            <person name="Sugano A."/>
            <person name="Kohara Y."/>
            <person name="Fujiyama A."/>
            <person name="Anterola A."/>
            <person name="Aoki S."/>
            <person name="Ashton N."/>
            <person name="Barbazuk W.B."/>
            <person name="Barker E."/>
            <person name="Bennetzen J."/>
            <person name="Bezanilla M."/>
            <person name="Blankenship R."/>
            <person name="Cho S.H."/>
            <person name="Dutcher S."/>
            <person name="Estelle M."/>
            <person name="Fawcett J.A."/>
            <person name="Gundlach H."/>
            <person name="Hanada K."/>
            <person name="Heyl A."/>
            <person name="Hicks K.A."/>
            <person name="Hugh J."/>
            <person name="Lohr M."/>
            <person name="Mayer K."/>
            <person name="Melkozernov A."/>
            <person name="Murata T."/>
            <person name="Nelson D."/>
            <person name="Pils B."/>
            <person name="Prigge M."/>
            <person name="Reiss B."/>
            <person name="Renner T."/>
            <person name="Rombauts S."/>
            <person name="Rushton P."/>
            <person name="Sanderfoot A."/>
            <person name="Schween G."/>
            <person name="Shiu S.-H."/>
            <person name="Stueber K."/>
            <person name="Theodoulou F.L."/>
            <person name="Tu H."/>
            <person name="Van de Peer Y."/>
            <person name="Verrier P.J."/>
            <person name="Waters E."/>
            <person name="Wood A."/>
            <person name="Yang L."/>
            <person name="Cove D."/>
            <person name="Cuming A."/>
            <person name="Hasebe M."/>
            <person name="Lucas S."/>
            <person name="Mishler D.B."/>
            <person name="Reski R."/>
            <person name="Grigoriev I."/>
            <person name="Quatrano R.S."/>
            <person name="Boore J.L."/>
        </authorList>
    </citation>
    <scope>NUCLEOTIDE SEQUENCE [LARGE SCALE GENOMIC DNA]</scope>
    <source>
        <strain evidence="2 3">cv. Gransden 2004</strain>
    </source>
</reference>
<evidence type="ECO:0000313" key="1">
    <source>
        <dbReference type="EMBL" id="PNR36153.1"/>
    </source>
</evidence>
<protein>
    <submittedName>
        <fullName evidence="1 2">Uncharacterized protein</fullName>
    </submittedName>
</protein>
<evidence type="ECO:0000313" key="2">
    <source>
        <dbReference type="EnsemblPlants" id="PAC:32906788.CDS.1"/>
    </source>
</evidence>